<keyword evidence="6" id="KW-0547">Nucleotide-binding</keyword>
<comment type="cofactor">
    <cofactor evidence="1">
        <name>Mg(2+)</name>
        <dbReference type="ChEBI" id="CHEBI:18420"/>
    </cofactor>
</comment>
<dbReference type="GO" id="GO:0004467">
    <property type="term" value="F:long-chain fatty acid-CoA ligase activity"/>
    <property type="evidence" value="ECO:0007669"/>
    <property type="project" value="UniProtKB-EC"/>
</dbReference>
<dbReference type="InterPro" id="IPR020845">
    <property type="entry name" value="AMP-binding_CS"/>
</dbReference>
<evidence type="ECO:0000259" key="16">
    <source>
        <dbReference type="Pfam" id="PF13193"/>
    </source>
</evidence>
<evidence type="ECO:0000256" key="1">
    <source>
        <dbReference type="ARBA" id="ARBA00001946"/>
    </source>
</evidence>
<dbReference type="InterPro" id="IPR000873">
    <property type="entry name" value="AMP-dep_synth/lig_dom"/>
</dbReference>
<feature type="domain" description="AMP-binding enzyme C-terminal" evidence="16">
    <location>
        <begin position="477"/>
        <end position="551"/>
    </location>
</feature>
<dbReference type="GO" id="GO:0016020">
    <property type="term" value="C:membrane"/>
    <property type="evidence" value="ECO:0007669"/>
    <property type="project" value="UniProtKB-SubCell"/>
</dbReference>
<evidence type="ECO:0000256" key="5">
    <source>
        <dbReference type="ARBA" id="ARBA00022598"/>
    </source>
</evidence>
<evidence type="ECO:0000256" key="3">
    <source>
        <dbReference type="ARBA" id="ARBA00005005"/>
    </source>
</evidence>
<comment type="pathway">
    <text evidence="3">Lipid metabolism; fatty acid beta-oxidation.</text>
</comment>
<evidence type="ECO:0000256" key="7">
    <source>
        <dbReference type="ARBA" id="ARBA00022832"/>
    </source>
</evidence>
<dbReference type="InterPro" id="IPR050237">
    <property type="entry name" value="ATP-dep_AMP-bd_enzyme"/>
</dbReference>
<dbReference type="NCBIfam" id="NF006523">
    <property type="entry name" value="PRK08974.1"/>
    <property type="match status" value="1"/>
</dbReference>
<dbReference type="PROSITE" id="PS00455">
    <property type="entry name" value="AMP_BINDING"/>
    <property type="match status" value="1"/>
</dbReference>
<dbReference type="CDD" id="cd05936">
    <property type="entry name" value="FC-FACS_FadD_like"/>
    <property type="match status" value="1"/>
</dbReference>
<sequence length="571" mass="62719">MEHLDQADRPWLKSYPPGVPAEIDVNEFASLGELFEKSCAKYADRVAYLNMGVGITYRELEQRSRDFAAYLQDVIKLPKGARVALMMPNVLQYPVCMFGILRAGYAVVNCNPLYTHRELEHQLADSGAEAIVVVDNFAHTLQEALPNTPALKHVLITGLGDFFPAVKRTLVNFVVRRVKKMVPAWSIPRAVPLNRAMAQGAAARFTPVQVVHDDIAYLQYTGGTTGVAKGAMLTHRNIIANVQQAHAWIEPFLQGEHQLVITALPLYHIFALTANCLTFIKEGATNVLITNPRDIPGFVKELGKYPFTVITGVNTLFNALLNNPDFAALDFSHLRATLGGGMAVQKAVAEKWKKVTGRALVEAYGLTETSPAATINPLDMTEFNGAIGLPISSTEASIRDDNGNPLPIGQPGELCIRGPQVMKGYWQRPDETAGVFWADGFLRTGDVGVMDEQGFVRIVDRKKDMILVSGFNVYPNEVEAVVAMHPGVMEVAAVGVPDERSGEAVKIYVVKKDPALTAEALIAHCRDNMTAYKVPHLVEFRDELPKTNVGKILRRALKDEARQEAEARKVA</sequence>
<dbReference type="InterPro" id="IPR042099">
    <property type="entry name" value="ANL_N_sf"/>
</dbReference>
<dbReference type="Gene3D" id="3.40.50.12780">
    <property type="entry name" value="N-terminal domain of ligase-like"/>
    <property type="match status" value="1"/>
</dbReference>
<dbReference type="PANTHER" id="PTHR43767:SF8">
    <property type="entry name" value="LONG-CHAIN-FATTY-ACID--COA LIGASE"/>
    <property type="match status" value="1"/>
</dbReference>
<proteinExistence type="inferred from homology"/>
<keyword evidence="9" id="KW-0460">Magnesium</keyword>
<comment type="similarity">
    <text evidence="4">Belongs to the ATP-dependent AMP-binding enzyme family.</text>
</comment>
<dbReference type="EC" id="6.2.1.3" evidence="12"/>
<evidence type="ECO:0000313" key="18">
    <source>
        <dbReference type="Proteomes" id="UP000323671"/>
    </source>
</evidence>
<gene>
    <name evidence="17" type="primary">fadD</name>
    <name evidence="17" type="ORF">OTERR_10170</name>
</gene>
<keyword evidence="7" id="KW-0276">Fatty acid metabolism</keyword>
<dbReference type="FunFam" id="3.30.300.30:FF:000006">
    <property type="entry name" value="Long-chain-fatty-acid--CoA ligase FadD"/>
    <property type="match status" value="1"/>
</dbReference>
<keyword evidence="18" id="KW-1185">Reference proteome</keyword>
<evidence type="ECO:0000256" key="4">
    <source>
        <dbReference type="ARBA" id="ARBA00006432"/>
    </source>
</evidence>
<dbReference type="Proteomes" id="UP000323671">
    <property type="component" value="Chromosome"/>
</dbReference>
<keyword evidence="11" id="KW-0472">Membrane</keyword>
<name>A0A5C1E6K8_9RHOO</name>
<evidence type="ECO:0000256" key="14">
    <source>
        <dbReference type="ARBA" id="ARBA00042773"/>
    </source>
</evidence>
<dbReference type="RefSeq" id="WP_149425061.1">
    <property type="nucleotide sequence ID" value="NZ_CP022579.1"/>
</dbReference>
<evidence type="ECO:0000256" key="9">
    <source>
        <dbReference type="ARBA" id="ARBA00022842"/>
    </source>
</evidence>
<protein>
    <recommendedName>
        <fullName evidence="13">Long-chain-fatty-acid--CoA ligase</fullName>
        <ecNumber evidence="12">6.2.1.3</ecNumber>
    </recommendedName>
    <alternativeName>
        <fullName evidence="14">Long-chain acyl-CoA synthetase</fullName>
    </alternativeName>
</protein>
<dbReference type="InterPro" id="IPR025110">
    <property type="entry name" value="AMP-bd_C"/>
</dbReference>
<keyword evidence="10" id="KW-0443">Lipid metabolism</keyword>
<dbReference type="FunFam" id="3.40.50.12780:FF:000003">
    <property type="entry name" value="Long-chain-fatty-acid--CoA ligase FadD"/>
    <property type="match status" value="1"/>
</dbReference>
<evidence type="ECO:0000256" key="2">
    <source>
        <dbReference type="ARBA" id="ARBA00004170"/>
    </source>
</evidence>
<organism evidence="17 18">
    <name type="scientific">Oryzomicrobium terrae</name>
    <dbReference type="NCBI Taxonomy" id="1735038"/>
    <lineage>
        <taxon>Bacteria</taxon>
        <taxon>Pseudomonadati</taxon>
        <taxon>Pseudomonadota</taxon>
        <taxon>Betaproteobacteria</taxon>
        <taxon>Rhodocyclales</taxon>
        <taxon>Rhodocyclaceae</taxon>
        <taxon>Oryzomicrobium</taxon>
    </lineage>
</organism>
<dbReference type="NCBIfam" id="NF005463">
    <property type="entry name" value="PRK07059.1"/>
    <property type="match status" value="1"/>
</dbReference>
<dbReference type="Pfam" id="PF13193">
    <property type="entry name" value="AMP-binding_C"/>
    <property type="match status" value="1"/>
</dbReference>
<dbReference type="GO" id="GO:0005524">
    <property type="term" value="F:ATP binding"/>
    <property type="evidence" value="ECO:0007669"/>
    <property type="project" value="UniProtKB-KW"/>
</dbReference>
<evidence type="ECO:0000256" key="8">
    <source>
        <dbReference type="ARBA" id="ARBA00022840"/>
    </source>
</evidence>
<feature type="domain" description="AMP-dependent synthetase/ligase" evidence="15">
    <location>
        <begin position="35"/>
        <end position="426"/>
    </location>
</feature>
<dbReference type="PANTHER" id="PTHR43767">
    <property type="entry name" value="LONG-CHAIN-FATTY-ACID--COA LIGASE"/>
    <property type="match status" value="1"/>
</dbReference>
<dbReference type="SUPFAM" id="SSF56801">
    <property type="entry name" value="Acetyl-CoA synthetase-like"/>
    <property type="match status" value="1"/>
</dbReference>
<dbReference type="EMBL" id="CP022579">
    <property type="protein sequence ID" value="QEL64493.1"/>
    <property type="molecule type" value="Genomic_DNA"/>
</dbReference>
<dbReference type="InterPro" id="IPR045851">
    <property type="entry name" value="AMP-bd_C_sf"/>
</dbReference>
<evidence type="ECO:0000259" key="15">
    <source>
        <dbReference type="Pfam" id="PF00501"/>
    </source>
</evidence>
<dbReference type="Gene3D" id="3.30.300.30">
    <property type="match status" value="1"/>
</dbReference>
<keyword evidence="8" id="KW-0067">ATP-binding</keyword>
<comment type="subcellular location">
    <subcellularLocation>
        <location evidence="2">Membrane</location>
        <topology evidence="2">Peripheral membrane protein</topology>
    </subcellularLocation>
</comment>
<evidence type="ECO:0000313" key="17">
    <source>
        <dbReference type="EMBL" id="QEL64493.1"/>
    </source>
</evidence>
<evidence type="ECO:0000256" key="10">
    <source>
        <dbReference type="ARBA" id="ARBA00023098"/>
    </source>
</evidence>
<dbReference type="AlphaFoldDB" id="A0A5C1E6K8"/>
<evidence type="ECO:0000256" key="13">
    <source>
        <dbReference type="ARBA" id="ARBA00039545"/>
    </source>
</evidence>
<evidence type="ECO:0000256" key="11">
    <source>
        <dbReference type="ARBA" id="ARBA00023136"/>
    </source>
</evidence>
<reference evidence="17 18" key="1">
    <citation type="submission" date="2017-07" db="EMBL/GenBank/DDBJ databases">
        <title>Complete genome sequence of Oryzomicrobium terrae TPP412.</title>
        <authorList>
            <person name="Chiu L.-W."/>
            <person name="Lo K.-J."/>
            <person name="Tsai Y.-M."/>
            <person name="Lin S.-S."/>
            <person name="Kuo C.-H."/>
            <person name="Liu C.-T."/>
        </authorList>
    </citation>
    <scope>NUCLEOTIDE SEQUENCE [LARGE SCALE GENOMIC DNA]</scope>
    <source>
        <strain evidence="17 18">TPP412</strain>
    </source>
</reference>
<keyword evidence="5" id="KW-0436">Ligase</keyword>
<dbReference type="KEGG" id="otr:OTERR_10170"/>
<evidence type="ECO:0000256" key="6">
    <source>
        <dbReference type="ARBA" id="ARBA00022741"/>
    </source>
</evidence>
<accession>A0A5C1E6K8</accession>
<dbReference type="Pfam" id="PF00501">
    <property type="entry name" value="AMP-binding"/>
    <property type="match status" value="1"/>
</dbReference>
<evidence type="ECO:0000256" key="12">
    <source>
        <dbReference type="ARBA" id="ARBA00026121"/>
    </source>
</evidence>